<dbReference type="RefSeq" id="WP_092382916.1">
    <property type="nucleotide sequence ID" value="NZ_FNYV01000015.1"/>
</dbReference>
<organism evidence="2 3">
    <name type="scientific">Micromonospora phaseoli</name>
    <dbReference type="NCBI Taxonomy" id="1144548"/>
    <lineage>
        <taxon>Bacteria</taxon>
        <taxon>Bacillati</taxon>
        <taxon>Actinomycetota</taxon>
        <taxon>Actinomycetes</taxon>
        <taxon>Micromonosporales</taxon>
        <taxon>Micromonosporaceae</taxon>
        <taxon>Micromonospora</taxon>
    </lineage>
</organism>
<gene>
    <name evidence="2" type="ORF">SAMN05443287_11565</name>
</gene>
<dbReference type="InterPro" id="IPR011042">
    <property type="entry name" value="6-blade_b-propeller_TolB-like"/>
</dbReference>
<keyword evidence="1" id="KW-1133">Transmembrane helix</keyword>
<feature type="transmembrane region" description="Helical" evidence="1">
    <location>
        <begin position="38"/>
        <end position="58"/>
    </location>
</feature>
<evidence type="ECO:0000313" key="2">
    <source>
        <dbReference type="EMBL" id="SEK03019.1"/>
    </source>
</evidence>
<keyword evidence="3" id="KW-1185">Reference proteome</keyword>
<proteinExistence type="predicted"/>
<dbReference type="Proteomes" id="UP000198707">
    <property type="component" value="Unassembled WGS sequence"/>
</dbReference>
<keyword evidence="1" id="KW-0472">Membrane</keyword>
<reference evidence="3" key="1">
    <citation type="submission" date="2016-10" db="EMBL/GenBank/DDBJ databases">
        <authorList>
            <person name="Varghese N."/>
            <person name="Submissions S."/>
        </authorList>
    </citation>
    <scope>NUCLEOTIDE SEQUENCE [LARGE SCALE GENOMIC DNA]</scope>
    <source>
        <strain evidence="3">CGMCC 4.7038</strain>
    </source>
</reference>
<dbReference type="AlphaFoldDB" id="A0A1H7DMN0"/>
<name>A0A1H7DMN0_9ACTN</name>
<accession>A0A1H7DMN0</accession>
<dbReference type="SUPFAM" id="SSF82171">
    <property type="entry name" value="DPP6 N-terminal domain-like"/>
    <property type="match status" value="1"/>
</dbReference>
<dbReference type="STRING" id="1144548.SAMN05443287_11565"/>
<evidence type="ECO:0000313" key="3">
    <source>
        <dbReference type="Proteomes" id="UP000198707"/>
    </source>
</evidence>
<evidence type="ECO:0000256" key="1">
    <source>
        <dbReference type="SAM" id="Phobius"/>
    </source>
</evidence>
<keyword evidence="1" id="KW-0812">Transmembrane</keyword>
<dbReference type="OrthoDB" id="3383117at2"/>
<dbReference type="EMBL" id="FNYV01000015">
    <property type="protein sequence ID" value="SEK03019.1"/>
    <property type="molecule type" value="Genomic_DNA"/>
</dbReference>
<dbReference type="Gene3D" id="2.120.10.30">
    <property type="entry name" value="TolB, C-terminal domain"/>
    <property type="match status" value="1"/>
</dbReference>
<sequence>MTARLREALQAVADDAPAYPVYERALATARRSRHRHRLAATAAAVALVALTTMTLPLVRTPALEPAAGSPAALPDRVALPPIGTLHVTDRPLLGPAAVLFSGVAGRLKGWNDANRVGVVGADSDRYRIMPMGYEAPAGEVVLLSPDGRYVARPAGSHERPRVDIVDLATGRTRQLNGGPAASTSIEPAAWSPDGRQLVVRYIAPTDPPRAGHRAVLGVVTLDGERWTRLAEGGLQAIFGSPVAFTAAGDRIAFQVGRSVTVSKPDGTALSSLLLPADSWLAGKGAWSADGRWLTVTTRRADNTDWSLRRLDPATGRDAGPLDLPTVSGTTAIRLLGWGPDGSALVVAYEPGPVAQDRFDQPLEMDQRTAYGNVGGVQVLALMPGATGPRTVLTAPAEVLAVDVADEVIRSGRTRQASPPGGVGGRFWFWTTLTVVVWAGIAVYRCRENLALWLDDRRVRRARATAERSG</sequence>
<protein>
    <submittedName>
        <fullName evidence="2">WD40-like Beta Propeller Repeat</fullName>
    </submittedName>
</protein>